<gene>
    <name evidence="7" type="ORF">F511_04652</name>
</gene>
<dbReference type="CDD" id="cd12524">
    <property type="entry name" value="RRM1_MEI2_like"/>
    <property type="match status" value="1"/>
</dbReference>
<dbReference type="OrthoDB" id="417481at2759"/>
<dbReference type="InterPro" id="IPR000504">
    <property type="entry name" value="RRM_dom"/>
</dbReference>
<dbReference type="PANTHER" id="PTHR23189">
    <property type="entry name" value="RNA RECOGNITION MOTIF-CONTAINING"/>
    <property type="match status" value="1"/>
</dbReference>
<dbReference type="Pfam" id="PF04059">
    <property type="entry name" value="RRM_2"/>
    <property type="match status" value="1"/>
</dbReference>
<keyword evidence="1" id="KW-0677">Repeat</keyword>
<dbReference type="Gene3D" id="3.30.70.330">
    <property type="match status" value="2"/>
</dbReference>
<dbReference type="InterPro" id="IPR012677">
    <property type="entry name" value="Nucleotide-bd_a/b_plait_sf"/>
</dbReference>
<dbReference type="InterPro" id="IPR034454">
    <property type="entry name" value="MEI2-like_RRM3"/>
</dbReference>
<dbReference type="SMART" id="SM00360">
    <property type="entry name" value="RRM"/>
    <property type="match status" value="1"/>
</dbReference>
<dbReference type="InterPro" id="IPR034453">
    <property type="entry name" value="MEI2-like_RRM1"/>
</dbReference>
<evidence type="ECO:0000256" key="2">
    <source>
        <dbReference type="ARBA" id="ARBA00022884"/>
    </source>
</evidence>
<dbReference type="GO" id="GO:0051321">
    <property type="term" value="P:meiotic cell cycle"/>
    <property type="evidence" value="ECO:0007669"/>
    <property type="project" value="UniProtKB-KW"/>
</dbReference>
<sequence>NNSCGLILTDAYHLSSDASLFSTSLPILRREKFSFTEPGPIGASIDGCLHDLNKLCLEEVTDPLEDGELSKLGIFVPCDEDELYVGPEDDLDLILNGLPTRVEDLDDDLFGSGGGIEIESDNQENLANTVLRLCSSNGTSGSTNVRYGCTNAVRTFSGEHPSGEHPSRTLFVRNINSHVDDSELKSLFEQYGDIRKLYTACKQRGFVMISYYDIRDARKAMGSLQNRLLRGRNLDIHFSIPKIRETPHKQNHKFIEFYDVRAAEAALKALNGCDIAGRRIKLEPSRPGGARQRYTSKMLIAAIDETRGVIYDFIYLPIDFKNKCNVGYAFINMVSPLHIITFYKAFNGKKWEKFNSEKVASLAYARIQGLTALVSHFQNSSLMNEDRRCRPIVFKSECPRTGDVEPFPSGHLNILIRQPDGSYTGDSLDSPKGYPDSQ</sequence>
<dbReference type="PROSITE" id="PS50102">
    <property type="entry name" value="RRM"/>
    <property type="match status" value="1"/>
</dbReference>
<feature type="non-terminal residue" evidence="7">
    <location>
        <position position="1"/>
    </location>
</feature>
<proteinExistence type="predicted"/>
<dbReference type="InterPro" id="IPR035979">
    <property type="entry name" value="RBD_domain_sf"/>
</dbReference>
<dbReference type="SUPFAM" id="SSF54928">
    <property type="entry name" value="RNA-binding domain, RBD"/>
    <property type="match status" value="2"/>
</dbReference>
<evidence type="ECO:0000256" key="4">
    <source>
        <dbReference type="PROSITE-ProRule" id="PRU00176"/>
    </source>
</evidence>
<protein>
    <recommendedName>
        <fullName evidence="6">RRM domain-containing protein</fullName>
    </recommendedName>
</protein>
<accession>A0A2Z7B659</accession>
<dbReference type="InterPro" id="IPR007201">
    <property type="entry name" value="Mei2-like_Rrm_C"/>
</dbReference>
<dbReference type="Proteomes" id="UP000250235">
    <property type="component" value="Unassembled WGS sequence"/>
</dbReference>
<dbReference type="AlphaFoldDB" id="A0A2Z7B659"/>
<evidence type="ECO:0000313" key="7">
    <source>
        <dbReference type="EMBL" id="KZV27199.1"/>
    </source>
</evidence>
<dbReference type="GO" id="GO:0003723">
    <property type="term" value="F:RNA binding"/>
    <property type="evidence" value="ECO:0007669"/>
    <property type="project" value="UniProtKB-UniRule"/>
</dbReference>
<organism evidence="7 8">
    <name type="scientific">Dorcoceras hygrometricum</name>
    <dbReference type="NCBI Taxonomy" id="472368"/>
    <lineage>
        <taxon>Eukaryota</taxon>
        <taxon>Viridiplantae</taxon>
        <taxon>Streptophyta</taxon>
        <taxon>Embryophyta</taxon>
        <taxon>Tracheophyta</taxon>
        <taxon>Spermatophyta</taxon>
        <taxon>Magnoliopsida</taxon>
        <taxon>eudicotyledons</taxon>
        <taxon>Gunneridae</taxon>
        <taxon>Pentapetalae</taxon>
        <taxon>asterids</taxon>
        <taxon>lamiids</taxon>
        <taxon>Lamiales</taxon>
        <taxon>Gesneriaceae</taxon>
        <taxon>Didymocarpoideae</taxon>
        <taxon>Trichosporeae</taxon>
        <taxon>Loxocarpinae</taxon>
        <taxon>Dorcoceras</taxon>
    </lineage>
</organism>
<feature type="region of interest" description="Disordered" evidence="5">
    <location>
        <begin position="419"/>
        <end position="438"/>
    </location>
</feature>
<reference evidence="7 8" key="1">
    <citation type="journal article" date="2015" name="Proc. Natl. Acad. Sci. U.S.A.">
        <title>The resurrection genome of Boea hygrometrica: A blueprint for survival of dehydration.</title>
        <authorList>
            <person name="Xiao L."/>
            <person name="Yang G."/>
            <person name="Zhang L."/>
            <person name="Yang X."/>
            <person name="Zhao S."/>
            <person name="Ji Z."/>
            <person name="Zhou Q."/>
            <person name="Hu M."/>
            <person name="Wang Y."/>
            <person name="Chen M."/>
            <person name="Xu Y."/>
            <person name="Jin H."/>
            <person name="Xiao X."/>
            <person name="Hu G."/>
            <person name="Bao F."/>
            <person name="Hu Y."/>
            <person name="Wan P."/>
            <person name="Li L."/>
            <person name="Deng X."/>
            <person name="Kuang T."/>
            <person name="Xiang C."/>
            <person name="Zhu J.K."/>
            <person name="Oliver M.J."/>
            <person name="He Y."/>
        </authorList>
    </citation>
    <scope>NUCLEOTIDE SEQUENCE [LARGE SCALE GENOMIC DNA]</scope>
    <source>
        <strain evidence="8">cv. XS01</strain>
    </source>
</reference>
<dbReference type="EMBL" id="KV010646">
    <property type="protein sequence ID" value="KZV27199.1"/>
    <property type="molecule type" value="Genomic_DNA"/>
</dbReference>
<feature type="domain" description="RRM" evidence="6">
    <location>
        <begin position="168"/>
        <end position="241"/>
    </location>
</feature>
<dbReference type="CDD" id="cd12531">
    <property type="entry name" value="RRM3_MEI2_like"/>
    <property type="match status" value="1"/>
</dbReference>
<evidence type="ECO:0000256" key="1">
    <source>
        <dbReference type="ARBA" id="ARBA00022737"/>
    </source>
</evidence>
<evidence type="ECO:0000259" key="6">
    <source>
        <dbReference type="PROSITE" id="PS50102"/>
    </source>
</evidence>
<keyword evidence="3" id="KW-0469">Meiosis</keyword>
<keyword evidence="8" id="KW-1185">Reference proteome</keyword>
<keyword evidence="2 4" id="KW-0694">RNA-binding</keyword>
<evidence type="ECO:0000256" key="3">
    <source>
        <dbReference type="ARBA" id="ARBA00023254"/>
    </source>
</evidence>
<evidence type="ECO:0000313" key="8">
    <source>
        <dbReference type="Proteomes" id="UP000250235"/>
    </source>
</evidence>
<name>A0A2Z7B659_9LAMI</name>
<dbReference type="Pfam" id="PF00076">
    <property type="entry name" value="RRM_1"/>
    <property type="match status" value="1"/>
</dbReference>
<evidence type="ECO:0000256" key="5">
    <source>
        <dbReference type="SAM" id="MobiDB-lite"/>
    </source>
</evidence>